<reference evidence="1" key="1">
    <citation type="submission" date="2020-02" db="EMBL/GenBank/DDBJ databases">
        <authorList>
            <person name="Scholz U."/>
            <person name="Mascher M."/>
            <person name="Fiebig A."/>
        </authorList>
    </citation>
    <scope>NUCLEOTIDE SEQUENCE</scope>
</reference>
<name>A0A7I8JXE2_SPIIN</name>
<dbReference type="AlphaFoldDB" id="A0A7I8JXE2"/>
<organism evidence="1 2">
    <name type="scientific">Spirodela intermedia</name>
    <name type="common">Intermediate duckweed</name>
    <dbReference type="NCBI Taxonomy" id="51605"/>
    <lineage>
        <taxon>Eukaryota</taxon>
        <taxon>Viridiplantae</taxon>
        <taxon>Streptophyta</taxon>
        <taxon>Embryophyta</taxon>
        <taxon>Tracheophyta</taxon>
        <taxon>Spermatophyta</taxon>
        <taxon>Magnoliopsida</taxon>
        <taxon>Liliopsida</taxon>
        <taxon>Araceae</taxon>
        <taxon>Lemnoideae</taxon>
        <taxon>Spirodela</taxon>
    </lineage>
</organism>
<accession>A0A7I8JXE2</accession>
<evidence type="ECO:0000313" key="2">
    <source>
        <dbReference type="Proteomes" id="UP000663760"/>
    </source>
</evidence>
<keyword evidence="2" id="KW-1185">Reference proteome</keyword>
<sequence length="38" mass="4544">MILFPPITITSSYLLNHWMKLNVSWKTWPCLVLIRTLL</sequence>
<protein>
    <submittedName>
        <fullName evidence="1">Uncharacterized protein</fullName>
    </submittedName>
</protein>
<gene>
    <name evidence="1" type="ORF">SI8410_01000781</name>
</gene>
<evidence type="ECO:0000313" key="1">
    <source>
        <dbReference type="EMBL" id="CAA7388572.1"/>
    </source>
</evidence>
<dbReference type="EMBL" id="LR746264">
    <property type="protein sequence ID" value="CAA7388572.1"/>
    <property type="molecule type" value="Genomic_DNA"/>
</dbReference>
<proteinExistence type="predicted"/>
<dbReference type="Proteomes" id="UP000663760">
    <property type="component" value="Chromosome 1"/>
</dbReference>